<dbReference type="Gene3D" id="2.60.200.20">
    <property type="match status" value="1"/>
</dbReference>
<dbReference type="STRING" id="145388.A0A0D2MWY8"/>
<dbReference type="InterPro" id="IPR023058">
    <property type="entry name" value="PPIase_PpiC_CS"/>
</dbReference>
<dbReference type="Pfam" id="PF00300">
    <property type="entry name" value="His_Phos_1"/>
    <property type="match status" value="1"/>
</dbReference>
<dbReference type="PROSITE" id="PS50198">
    <property type="entry name" value="PPIC_PPIASE_2"/>
    <property type="match status" value="1"/>
</dbReference>
<protein>
    <recommendedName>
        <fullName evidence="8">Peptidyl-prolyl cis-trans isomerase Pin1</fullName>
        <ecNumber evidence="3">5.2.1.8</ecNumber>
    </recommendedName>
    <alternativeName>
        <fullName evidence="7">Peptidyl-prolyl cis-trans isomerase pin1</fullName>
    </alternativeName>
    <alternativeName>
        <fullName evidence="9">Rotamase Pin1</fullName>
    </alternativeName>
</protein>
<dbReference type="SUPFAM" id="SSF54534">
    <property type="entry name" value="FKBP-like"/>
    <property type="match status" value="1"/>
</dbReference>
<dbReference type="GO" id="GO:0005634">
    <property type="term" value="C:nucleus"/>
    <property type="evidence" value="ECO:0007669"/>
    <property type="project" value="TreeGrafter"/>
</dbReference>
<evidence type="ECO:0000256" key="5">
    <source>
        <dbReference type="ARBA" id="ARBA00023235"/>
    </source>
</evidence>
<dbReference type="RefSeq" id="XP_013903976.1">
    <property type="nucleotide sequence ID" value="XM_014048522.1"/>
</dbReference>
<comment type="function">
    <text evidence="6">Prolyl cis/trans isomerase with specificity for phospho-Ser-Pro bonds.</text>
</comment>
<reference evidence="14 15" key="1">
    <citation type="journal article" date="2013" name="BMC Genomics">
        <title>Reconstruction of the lipid metabolism for the microalga Monoraphidium neglectum from its genome sequence reveals characteristics suitable for biofuel production.</title>
        <authorList>
            <person name="Bogen C."/>
            <person name="Al-Dilaimi A."/>
            <person name="Albersmeier A."/>
            <person name="Wichmann J."/>
            <person name="Grundmann M."/>
            <person name="Rupp O."/>
            <person name="Lauersen K.J."/>
            <person name="Blifernez-Klassen O."/>
            <person name="Kalinowski J."/>
            <person name="Goesmann A."/>
            <person name="Mussgnug J.H."/>
            <person name="Kruse O."/>
        </authorList>
    </citation>
    <scope>NUCLEOTIDE SEQUENCE [LARGE SCALE GENOMIC DNA]</scope>
    <source>
        <strain evidence="14 15">SAG 48.87</strain>
    </source>
</reference>
<feature type="region of interest" description="Disordered" evidence="11">
    <location>
        <begin position="28"/>
        <end position="49"/>
    </location>
</feature>
<dbReference type="InterPro" id="IPR000253">
    <property type="entry name" value="FHA_dom"/>
</dbReference>
<dbReference type="InterPro" id="IPR000297">
    <property type="entry name" value="PPIase_PpiC"/>
</dbReference>
<dbReference type="FunFam" id="3.10.50.40:FF:000010">
    <property type="entry name" value="Peptidyl-prolyl cis-trans isomerase Pin1"/>
    <property type="match status" value="1"/>
</dbReference>
<evidence type="ECO:0000256" key="6">
    <source>
        <dbReference type="ARBA" id="ARBA00054757"/>
    </source>
</evidence>
<dbReference type="PANTHER" id="PTHR10657:SF4">
    <property type="entry name" value="PEPTIDYL-PROLYL CIS-TRANS ISOMERASE-RELATED"/>
    <property type="match status" value="1"/>
</dbReference>
<evidence type="ECO:0000256" key="1">
    <source>
        <dbReference type="ARBA" id="ARBA00000971"/>
    </source>
</evidence>
<dbReference type="PROSITE" id="PS01096">
    <property type="entry name" value="PPIC_PPIASE_1"/>
    <property type="match status" value="1"/>
</dbReference>
<dbReference type="SUPFAM" id="SSF53254">
    <property type="entry name" value="Phosphoglycerate mutase-like"/>
    <property type="match status" value="1"/>
</dbReference>
<evidence type="ECO:0000256" key="7">
    <source>
        <dbReference type="ARBA" id="ARBA00067941"/>
    </source>
</evidence>
<dbReference type="GeneID" id="25735884"/>
<dbReference type="Pfam" id="PF00639">
    <property type="entry name" value="Rotamase"/>
    <property type="match status" value="1"/>
</dbReference>
<dbReference type="InterPro" id="IPR029033">
    <property type="entry name" value="His_PPase_superfam"/>
</dbReference>
<dbReference type="InterPro" id="IPR001345">
    <property type="entry name" value="PG/BPGM_mutase_AS"/>
</dbReference>
<dbReference type="Gene3D" id="3.40.50.1240">
    <property type="entry name" value="Phosphoglycerate mutase-like"/>
    <property type="match status" value="1"/>
</dbReference>
<gene>
    <name evidence="14" type="ORF">MNEG_3006</name>
</gene>
<name>A0A0D2MWY8_9CHLO</name>
<dbReference type="Pfam" id="PF00498">
    <property type="entry name" value="FHA"/>
    <property type="match status" value="1"/>
</dbReference>
<dbReference type="InterPro" id="IPR046357">
    <property type="entry name" value="PPIase_dom_sf"/>
</dbReference>
<dbReference type="KEGG" id="mng:MNEG_3006"/>
<evidence type="ECO:0000256" key="3">
    <source>
        <dbReference type="ARBA" id="ARBA00013194"/>
    </source>
</evidence>
<feature type="domain" description="PpiC" evidence="13">
    <location>
        <begin position="381"/>
        <end position="499"/>
    </location>
</feature>
<accession>A0A0D2MWY8</accession>
<evidence type="ECO:0000256" key="2">
    <source>
        <dbReference type="ARBA" id="ARBA00007656"/>
    </source>
</evidence>
<evidence type="ECO:0000313" key="15">
    <source>
        <dbReference type="Proteomes" id="UP000054498"/>
    </source>
</evidence>
<dbReference type="Gene3D" id="3.10.50.40">
    <property type="match status" value="1"/>
</dbReference>
<dbReference type="SMART" id="SM00855">
    <property type="entry name" value="PGAM"/>
    <property type="match status" value="1"/>
</dbReference>
<dbReference type="GO" id="GO:0005829">
    <property type="term" value="C:cytosol"/>
    <property type="evidence" value="ECO:0007669"/>
    <property type="project" value="TreeGrafter"/>
</dbReference>
<evidence type="ECO:0000256" key="8">
    <source>
        <dbReference type="ARBA" id="ARBA00068734"/>
    </source>
</evidence>
<dbReference type="OrthoDB" id="2530521at2759"/>
<dbReference type="GO" id="GO:0003755">
    <property type="term" value="F:peptidyl-prolyl cis-trans isomerase activity"/>
    <property type="evidence" value="ECO:0007669"/>
    <property type="project" value="UniProtKB-KW"/>
</dbReference>
<evidence type="ECO:0000259" key="13">
    <source>
        <dbReference type="PROSITE" id="PS50198"/>
    </source>
</evidence>
<evidence type="ECO:0000256" key="11">
    <source>
        <dbReference type="SAM" id="MobiDB-lite"/>
    </source>
</evidence>
<keyword evidence="4 10" id="KW-0697">Rotamase</keyword>
<proteinExistence type="inferred from homology"/>
<evidence type="ECO:0000256" key="4">
    <source>
        <dbReference type="ARBA" id="ARBA00023110"/>
    </source>
</evidence>
<evidence type="ECO:0000256" key="10">
    <source>
        <dbReference type="PROSITE-ProRule" id="PRU00278"/>
    </source>
</evidence>
<dbReference type="SUPFAM" id="SSF49879">
    <property type="entry name" value="SMAD/FHA domain"/>
    <property type="match status" value="1"/>
</dbReference>
<evidence type="ECO:0000313" key="14">
    <source>
        <dbReference type="EMBL" id="KIZ04957.1"/>
    </source>
</evidence>
<dbReference type="EC" id="5.2.1.8" evidence="3"/>
<dbReference type="InterPro" id="IPR051370">
    <property type="entry name" value="PPIase_Pin1"/>
</dbReference>
<feature type="domain" description="FHA" evidence="12">
    <location>
        <begin position="245"/>
        <end position="324"/>
    </location>
</feature>
<dbReference type="PANTHER" id="PTHR10657">
    <property type="entry name" value="PEPTIDYL-PROLYL CIS-TRANS ISOMERASE"/>
    <property type="match status" value="1"/>
</dbReference>
<organism evidence="14 15">
    <name type="scientific">Monoraphidium neglectum</name>
    <dbReference type="NCBI Taxonomy" id="145388"/>
    <lineage>
        <taxon>Eukaryota</taxon>
        <taxon>Viridiplantae</taxon>
        <taxon>Chlorophyta</taxon>
        <taxon>core chlorophytes</taxon>
        <taxon>Chlorophyceae</taxon>
        <taxon>CS clade</taxon>
        <taxon>Sphaeropleales</taxon>
        <taxon>Selenastraceae</taxon>
        <taxon>Monoraphidium</taxon>
    </lineage>
</organism>
<dbReference type="CDD" id="cd07067">
    <property type="entry name" value="HP_PGM_like"/>
    <property type="match status" value="1"/>
</dbReference>
<feature type="region of interest" description="Disordered" evidence="11">
    <location>
        <begin position="357"/>
        <end position="378"/>
    </location>
</feature>
<dbReference type="AlphaFoldDB" id="A0A0D2MWY8"/>
<comment type="catalytic activity">
    <reaction evidence="1">
        <text>[protein]-peptidylproline (omega=180) = [protein]-peptidylproline (omega=0)</text>
        <dbReference type="Rhea" id="RHEA:16237"/>
        <dbReference type="Rhea" id="RHEA-COMP:10747"/>
        <dbReference type="Rhea" id="RHEA-COMP:10748"/>
        <dbReference type="ChEBI" id="CHEBI:83833"/>
        <dbReference type="ChEBI" id="CHEBI:83834"/>
        <dbReference type="EC" id="5.2.1.8"/>
    </reaction>
</comment>
<feature type="compositionally biased region" description="Basic and acidic residues" evidence="11">
    <location>
        <begin position="357"/>
        <end position="374"/>
    </location>
</feature>
<dbReference type="InterPro" id="IPR008984">
    <property type="entry name" value="SMAD_FHA_dom_sf"/>
</dbReference>
<keyword evidence="5 10" id="KW-0413">Isomerase</keyword>
<comment type="similarity">
    <text evidence="2">Belongs to the PpiC/parvulin rotamase family.</text>
</comment>
<dbReference type="PROSITE" id="PS50006">
    <property type="entry name" value="FHA_DOMAIN"/>
    <property type="match status" value="1"/>
</dbReference>
<keyword evidence="15" id="KW-1185">Reference proteome</keyword>
<sequence>MLPPAQCSDAAALTLTAEETTTPELECLGAASQDPPQSGAGGTRSGEQEATTAQALFPIFRPRNQRKCILLVRHGESTYNKLDSESKAWSDPPVFDAPLTQRGHSQALALRDPLHKMVQKRLHETGASDPLWLVSPLTRAIETFIGSCPLVADRLKASGASGGADAGGCAGGGGGCGSGGAGGAAPNVVILGMIAEHCATCGDVGRPSSDLARAFPIMTHQLRELEEVWWYNPDPLGRPNCHRRKRLGRPEPKDHMRQRISEFSRWLHARPERVIVAFGHSQFWKAFSNSKTSLRNSLVHHNDGRLFLIDLASTHGTFMDGSRVAPNKPVVMKDGAVIVFGGEEGATTYVVRCESAAEKRRGDSGGEQQLERKRSAPGGALATVRASHLLVKHRNVRRPSSWKEPTVTRTPEEALRMIEAFRVQLVSGDPSPEELAGRFADLASSESHCSSAKRGGDLGHFGRGQMQAAFEGPAFSLAVGELSGPVSSDSGVHLILRTA</sequence>
<dbReference type="EMBL" id="KK100581">
    <property type="protein sequence ID" value="KIZ04957.1"/>
    <property type="molecule type" value="Genomic_DNA"/>
</dbReference>
<dbReference type="PROSITE" id="PS00175">
    <property type="entry name" value="PG_MUTASE"/>
    <property type="match status" value="1"/>
</dbReference>
<dbReference type="InterPro" id="IPR013078">
    <property type="entry name" value="His_Pase_superF_clade-1"/>
</dbReference>
<evidence type="ECO:0000259" key="12">
    <source>
        <dbReference type="PROSITE" id="PS50006"/>
    </source>
</evidence>
<evidence type="ECO:0000256" key="9">
    <source>
        <dbReference type="ARBA" id="ARBA00076027"/>
    </source>
</evidence>
<dbReference type="Proteomes" id="UP000054498">
    <property type="component" value="Unassembled WGS sequence"/>
</dbReference>